<dbReference type="GO" id="GO:0046872">
    <property type="term" value="F:metal ion binding"/>
    <property type="evidence" value="ECO:0007669"/>
    <property type="project" value="UniProtKB-KW"/>
</dbReference>
<evidence type="ECO:0000256" key="5">
    <source>
        <dbReference type="ARBA" id="ARBA00022617"/>
    </source>
</evidence>
<dbReference type="InterPro" id="IPR011577">
    <property type="entry name" value="Cyt_b561_bac/Ni-Hgenase"/>
</dbReference>
<organism evidence="15 16">
    <name type="scientific">Sphingobium fontiphilum</name>
    <dbReference type="NCBI Taxonomy" id="944425"/>
    <lineage>
        <taxon>Bacteria</taxon>
        <taxon>Pseudomonadati</taxon>
        <taxon>Pseudomonadota</taxon>
        <taxon>Alphaproteobacteria</taxon>
        <taxon>Sphingomonadales</taxon>
        <taxon>Sphingomonadaceae</taxon>
        <taxon>Sphingobium</taxon>
    </lineage>
</organism>
<proteinExistence type="inferred from homology"/>
<dbReference type="RefSeq" id="WP_183956044.1">
    <property type="nucleotide sequence ID" value="NZ_JACIEB010000006.1"/>
</dbReference>
<dbReference type="GO" id="GO:0020037">
    <property type="term" value="F:heme binding"/>
    <property type="evidence" value="ECO:0007669"/>
    <property type="project" value="TreeGrafter"/>
</dbReference>
<dbReference type="InterPro" id="IPR052168">
    <property type="entry name" value="Cytochrome_b561_oxidase"/>
</dbReference>
<dbReference type="Proteomes" id="UP000552757">
    <property type="component" value="Unassembled WGS sequence"/>
</dbReference>
<keyword evidence="8" id="KW-0249">Electron transport</keyword>
<dbReference type="Pfam" id="PF04264">
    <property type="entry name" value="YceI"/>
    <property type="match status" value="1"/>
</dbReference>
<name>A0A7W6GPN8_9SPHN</name>
<dbReference type="PANTHER" id="PTHR30529">
    <property type="entry name" value="CYTOCHROME B561"/>
    <property type="match status" value="1"/>
</dbReference>
<feature type="transmembrane region" description="Helical" evidence="13">
    <location>
        <begin position="7"/>
        <end position="29"/>
    </location>
</feature>
<dbReference type="InterPro" id="IPR036761">
    <property type="entry name" value="TTHA0802/YceI-like_sf"/>
</dbReference>
<dbReference type="SUPFAM" id="SSF101874">
    <property type="entry name" value="YceI-like"/>
    <property type="match status" value="1"/>
</dbReference>
<keyword evidence="9 13" id="KW-1133">Transmembrane helix</keyword>
<sequence length="408" mass="42248">MPRYSQIAIALHWAIAALIAFQISVGWALEDLGARGFALYQLHKSIGITVLALTLIRVAVRYWKPRPAPVEGGWQGALAKGVHVGLYLFMLGAPLTGWALVSSAKVKVPTLLFGVLPLPHLPLGANAHEAAEAAHGLLGWIGVALVMLHVAGALRHHVQLRDGLMWRMMPVRSTALLFPLPALVPLGLVVGKAILPAPAAPRAEPAAPVGNSAEADEAPVANIADADNAAPPVENAVAAVEEPIGPPPTWAVQPGGSIGFAVGNDGETIKGSFGKWTAAIAMDPDHPESADIRVTIDMASASVGDAYKDGMLPGEEFFATAAHPTATFTVKGAERTGPNAYRAAGTLTMKGVTKPQTIRFTLSGSGKIRKVSGSASIARLPFGVGNGDSSTGLDPKVAVTFAFSATAE</sequence>
<evidence type="ECO:0000256" key="2">
    <source>
        <dbReference type="ARBA" id="ARBA00004651"/>
    </source>
</evidence>
<keyword evidence="6 13" id="KW-0812">Transmembrane</keyword>
<dbReference type="GO" id="GO:0005886">
    <property type="term" value="C:plasma membrane"/>
    <property type="evidence" value="ECO:0007669"/>
    <property type="project" value="UniProtKB-SubCell"/>
</dbReference>
<keyword evidence="16" id="KW-1185">Reference proteome</keyword>
<feature type="transmembrane region" description="Helical" evidence="13">
    <location>
        <begin position="41"/>
        <end position="60"/>
    </location>
</feature>
<feature type="transmembrane region" description="Helical" evidence="13">
    <location>
        <begin position="81"/>
        <end position="101"/>
    </location>
</feature>
<comment type="similarity">
    <text evidence="12">Belongs to the cytochrome b561 family.</text>
</comment>
<dbReference type="SMART" id="SM00867">
    <property type="entry name" value="YceI"/>
    <property type="match status" value="1"/>
</dbReference>
<protein>
    <submittedName>
        <fullName evidence="15">Cytochrome b561/polyisoprenoid-binding protein YceI</fullName>
    </submittedName>
</protein>
<dbReference type="PANTHER" id="PTHR30529:SF1">
    <property type="entry name" value="CYTOCHROME B561 HOMOLOG 2"/>
    <property type="match status" value="1"/>
</dbReference>
<feature type="domain" description="Lipid/polyisoprenoid-binding YceI-like" evidence="14">
    <location>
        <begin position="249"/>
        <end position="406"/>
    </location>
</feature>
<keyword evidence="10" id="KW-0408">Iron</keyword>
<dbReference type="InterPro" id="IPR007372">
    <property type="entry name" value="Lipid/polyisoprenoid-bd_YceI"/>
</dbReference>
<evidence type="ECO:0000313" key="16">
    <source>
        <dbReference type="Proteomes" id="UP000552757"/>
    </source>
</evidence>
<reference evidence="15 16" key="1">
    <citation type="submission" date="2020-08" db="EMBL/GenBank/DDBJ databases">
        <title>Genomic Encyclopedia of Type Strains, Phase IV (KMG-IV): sequencing the most valuable type-strain genomes for metagenomic binning, comparative biology and taxonomic classification.</title>
        <authorList>
            <person name="Goeker M."/>
        </authorList>
    </citation>
    <scope>NUCLEOTIDE SEQUENCE [LARGE SCALE GENOMIC DNA]</scope>
    <source>
        <strain evidence="15 16">DSM 29348</strain>
    </source>
</reference>
<evidence type="ECO:0000256" key="9">
    <source>
        <dbReference type="ARBA" id="ARBA00022989"/>
    </source>
</evidence>
<keyword evidence="5" id="KW-0349">Heme</keyword>
<dbReference type="Pfam" id="PF01292">
    <property type="entry name" value="Ni_hydr_CYTB"/>
    <property type="match status" value="1"/>
</dbReference>
<gene>
    <name evidence="15" type="ORF">GGR44_002725</name>
</gene>
<dbReference type="AlphaFoldDB" id="A0A7W6GPN8"/>
<dbReference type="GO" id="GO:0009055">
    <property type="term" value="F:electron transfer activity"/>
    <property type="evidence" value="ECO:0007669"/>
    <property type="project" value="InterPro"/>
</dbReference>
<feature type="transmembrane region" description="Helical" evidence="13">
    <location>
        <begin position="175"/>
        <end position="195"/>
    </location>
</feature>
<evidence type="ECO:0000256" key="4">
    <source>
        <dbReference type="ARBA" id="ARBA00022475"/>
    </source>
</evidence>
<comment type="subcellular location">
    <subcellularLocation>
        <location evidence="2">Cell membrane</location>
        <topology evidence="2">Multi-pass membrane protein</topology>
    </subcellularLocation>
</comment>
<evidence type="ECO:0000256" key="1">
    <source>
        <dbReference type="ARBA" id="ARBA00001970"/>
    </source>
</evidence>
<dbReference type="EMBL" id="JACIEB010000006">
    <property type="protein sequence ID" value="MBB3983045.1"/>
    <property type="molecule type" value="Genomic_DNA"/>
</dbReference>
<dbReference type="GO" id="GO:0022904">
    <property type="term" value="P:respiratory electron transport chain"/>
    <property type="evidence" value="ECO:0007669"/>
    <property type="project" value="InterPro"/>
</dbReference>
<feature type="transmembrane region" description="Helical" evidence="13">
    <location>
        <begin position="133"/>
        <end position="154"/>
    </location>
</feature>
<dbReference type="InterPro" id="IPR016174">
    <property type="entry name" value="Di-haem_cyt_TM"/>
</dbReference>
<evidence type="ECO:0000256" key="11">
    <source>
        <dbReference type="ARBA" id="ARBA00023136"/>
    </source>
</evidence>
<evidence type="ECO:0000256" key="12">
    <source>
        <dbReference type="ARBA" id="ARBA00037975"/>
    </source>
</evidence>
<keyword evidence="4" id="KW-1003">Cell membrane</keyword>
<accession>A0A7W6GPN8</accession>
<dbReference type="SUPFAM" id="SSF81342">
    <property type="entry name" value="Transmembrane di-heme cytochromes"/>
    <property type="match status" value="1"/>
</dbReference>
<comment type="cofactor">
    <cofactor evidence="1">
        <name>heme b</name>
        <dbReference type="ChEBI" id="CHEBI:60344"/>
    </cofactor>
</comment>
<evidence type="ECO:0000313" key="15">
    <source>
        <dbReference type="EMBL" id="MBB3983045.1"/>
    </source>
</evidence>
<keyword evidence="3" id="KW-0813">Transport</keyword>
<keyword evidence="11 13" id="KW-0472">Membrane</keyword>
<comment type="caution">
    <text evidence="15">The sequence shown here is derived from an EMBL/GenBank/DDBJ whole genome shotgun (WGS) entry which is preliminary data.</text>
</comment>
<evidence type="ECO:0000256" key="7">
    <source>
        <dbReference type="ARBA" id="ARBA00022723"/>
    </source>
</evidence>
<evidence type="ECO:0000256" key="8">
    <source>
        <dbReference type="ARBA" id="ARBA00022982"/>
    </source>
</evidence>
<evidence type="ECO:0000259" key="14">
    <source>
        <dbReference type="SMART" id="SM00867"/>
    </source>
</evidence>
<keyword evidence="7" id="KW-0479">Metal-binding</keyword>
<evidence type="ECO:0000256" key="6">
    <source>
        <dbReference type="ARBA" id="ARBA00022692"/>
    </source>
</evidence>
<evidence type="ECO:0000256" key="13">
    <source>
        <dbReference type="SAM" id="Phobius"/>
    </source>
</evidence>
<evidence type="ECO:0000256" key="3">
    <source>
        <dbReference type="ARBA" id="ARBA00022448"/>
    </source>
</evidence>
<dbReference type="Gene3D" id="2.40.128.110">
    <property type="entry name" value="Lipid/polyisoprenoid-binding, YceI-like"/>
    <property type="match status" value="1"/>
</dbReference>
<evidence type="ECO:0000256" key="10">
    <source>
        <dbReference type="ARBA" id="ARBA00023004"/>
    </source>
</evidence>